<accession>A7GW75</accession>
<dbReference type="Gene3D" id="3.40.50.1820">
    <property type="entry name" value="alpha/beta hydrolase"/>
    <property type="match status" value="1"/>
</dbReference>
<dbReference type="SUPFAM" id="SSF53474">
    <property type="entry name" value="alpha/beta-Hydrolases"/>
    <property type="match status" value="1"/>
</dbReference>
<dbReference type="EMBL" id="CP000767">
    <property type="protein sequence ID" value="EAU00618.1"/>
    <property type="molecule type" value="Genomic_DNA"/>
</dbReference>
<keyword evidence="3" id="KW-1185">Reference proteome</keyword>
<dbReference type="Pfam" id="PF00756">
    <property type="entry name" value="Esterase"/>
    <property type="match status" value="1"/>
</dbReference>
<dbReference type="Proteomes" id="UP000006380">
    <property type="component" value="Chromosome"/>
</dbReference>
<dbReference type="InterPro" id="IPR050583">
    <property type="entry name" value="Mycobacterial_A85_antigen"/>
</dbReference>
<evidence type="ECO:0000313" key="2">
    <source>
        <dbReference type="EMBL" id="EAU00618.1"/>
    </source>
</evidence>
<evidence type="ECO:0000256" key="1">
    <source>
        <dbReference type="SAM" id="Phobius"/>
    </source>
</evidence>
<dbReference type="InterPro" id="IPR029058">
    <property type="entry name" value="AB_hydrolase_fold"/>
</dbReference>
<keyword evidence="1" id="KW-1133">Transmembrane helix</keyword>
<organism evidence="2 3">
    <name type="scientific">Campylobacter curvus (strain 525.92)</name>
    <dbReference type="NCBI Taxonomy" id="360105"/>
    <lineage>
        <taxon>Bacteria</taxon>
        <taxon>Pseudomonadati</taxon>
        <taxon>Campylobacterota</taxon>
        <taxon>Epsilonproteobacteria</taxon>
        <taxon>Campylobacterales</taxon>
        <taxon>Campylobacteraceae</taxon>
        <taxon>Campylobacter</taxon>
    </lineage>
</organism>
<dbReference type="PANTHER" id="PTHR48098:SF6">
    <property type="entry name" value="FERRI-BACILLIBACTIN ESTERASE BESA"/>
    <property type="match status" value="1"/>
</dbReference>
<sequence length="231" mass="25837">MQNKTYEKHEFSVQGKRVTLYPSVEADMPVIYLNTFENEGERVLAVVRERCAADFTLVAIGGLNWDHDMSPWSMPPLFKGDAPCTGGADEYLQLLTEQIAPRAEELVKGRAAWSGLAGYSLAGLFALYVLYQSPFFSRVASVSGSLWFANFKEFALTHEMKAAPECVYFSLGDKERMTKNPVLQSVQENTEQIARFYANSGIQTTFELNEGNHFQNAIQRTAAGIAWLLGR</sequence>
<protein>
    <submittedName>
        <fullName evidence="2">Alpha/beta hydrolase family protein</fullName>
    </submittedName>
</protein>
<keyword evidence="1" id="KW-0472">Membrane</keyword>
<dbReference type="GO" id="GO:0016787">
    <property type="term" value="F:hydrolase activity"/>
    <property type="evidence" value="ECO:0007669"/>
    <property type="project" value="UniProtKB-KW"/>
</dbReference>
<dbReference type="RefSeq" id="WP_011991733.1">
    <property type="nucleotide sequence ID" value="NC_009715.2"/>
</dbReference>
<gene>
    <name evidence="2" type="ORF">CCV52592_1537</name>
</gene>
<dbReference type="InterPro" id="IPR000801">
    <property type="entry name" value="Esterase-like"/>
</dbReference>
<keyword evidence="1" id="KW-0812">Transmembrane</keyword>
<name>A7GW75_CAMC5</name>
<proteinExistence type="predicted"/>
<dbReference type="HOGENOM" id="CLU_039834_4_1_7"/>
<dbReference type="STRING" id="360105.CCV52592_1537"/>
<keyword evidence="2" id="KW-0378">Hydrolase</keyword>
<dbReference type="ESTHER" id="camc5-a7gw75">
    <property type="family name" value="A85-IroE-IroD-Fes-Yiel"/>
</dbReference>
<evidence type="ECO:0000313" key="3">
    <source>
        <dbReference type="Proteomes" id="UP000006380"/>
    </source>
</evidence>
<dbReference type="OrthoDB" id="6381520at2"/>
<dbReference type="PANTHER" id="PTHR48098">
    <property type="entry name" value="ENTEROCHELIN ESTERASE-RELATED"/>
    <property type="match status" value="1"/>
</dbReference>
<dbReference type="KEGG" id="ccv:CCV52592_1537"/>
<feature type="transmembrane region" description="Helical" evidence="1">
    <location>
        <begin position="111"/>
        <end position="131"/>
    </location>
</feature>
<reference evidence="2" key="1">
    <citation type="submission" date="2016-07" db="EMBL/GenBank/DDBJ databases">
        <title>Comparative genomics of the Campylobacter concisus group.</title>
        <authorList>
            <person name="Miller W.G."/>
            <person name="Yee E."/>
            <person name="Chapman M.H."/>
            <person name="Huynh S."/>
            <person name="Bono J.L."/>
            <person name="On S.L.W."/>
            <person name="StLeger J."/>
            <person name="Foster G."/>
            <person name="Parker C.T."/>
        </authorList>
    </citation>
    <scope>NUCLEOTIDE SEQUENCE</scope>
    <source>
        <strain evidence="2">525.92</strain>
    </source>
</reference>
<dbReference type="AlphaFoldDB" id="A7GW75"/>